<dbReference type="Proteomes" id="UP001174867">
    <property type="component" value="Unassembled WGS sequence"/>
</dbReference>
<organism evidence="7 8">
    <name type="scientific">Citrobacter enshiensis</name>
    <dbReference type="NCBI Taxonomy" id="2971264"/>
    <lineage>
        <taxon>Bacteria</taxon>
        <taxon>Pseudomonadati</taxon>
        <taxon>Pseudomonadota</taxon>
        <taxon>Gammaproteobacteria</taxon>
        <taxon>Enterobacterales</taxon>
        <taxon>Enterobacteriaceae</taxon>
        <taxon>Citrobacter</taxon>
    </lineage>
</organism>
<evidence type="ECO:0000256" key="4">
    <source>
        <dbReference type="ARBA" id="ARBA00023002"/>
    </source>
</evidence>
<comment type="similarity">
    <text evidence="1 5">Belongs to the flavin oxidoreductase frp family.</text>
</comment>
<evidence type="ECO:0000256" key="3">
    <source>
        <dbReference type="ARBA" id="ARBA00022643"/>
    </source>
</evidence>
<evidence type="ECO:0000256" key="5">
    <source>
        <dbReference type="PIRNR" id="PIRNR005426"/>
    </source>
</evidence>
<evidence type="ECO:0000256" key="1">
    <source>
        <dbReference type="ARBA" id="ARBA00008366"/>
    </source>
</evidence>
<dbReference type="InterPro" id="IPR016446">
    <property type="entry name" value="Flavin_OxRdtase_Frp"/>
</dbReference>
<keyword evidence="8" id="KW-1185">Reference proteome</keyword>
<dbReference type="InterPro" id="IPR029479">
    <property type="entry name" value="Nitroreductase"/>
</dbReference>
<dbReference type="EMBL" id="JAUJYW010000001">
    <property type="protein sequence ID" value="MDN8597855.1"/>
    <property type="molecule type" value="Genomic_DNA"/>
</dbReference>
<feature type="domain" description="Nitroreductase" evidence="6">
    <location>
        <begin position="8"/>
        <end position="159"/>
    </location>
</feature>
<evidence type="ECO:0000259" key="6">
    <source>
        <dbReference type="Pfam" id="PF00881"/>
    </source>
</evidence>
<dbReference type="CDD" id="cd02146">
    <property type="entry name" value="NfsA-like"/>
    <property type="match status" value="1"/>
</dbReference>
<proteinExistence type="inferred from homology"/>
<protein>
    <submittedName>
        <fullName evidence="7">Oxygen-insensitive NADPH nitroreductase</fullName>
    </submittedName>
</protein>
<dbReference type="PANTHER" id="PTHR43425">
    <property type="entry name" value="OXYGEN-INSENSITIVE NADPH NITROREDUCTASE"/>
    <property type="match status" value="1"/>
</dbReference>
<comment type="caution">
    <text evidence="7">The sequence shown here is derived from an EMBL/GenBank/DDBJ whole genome shotgun (WGS) entry which is preliminary data.</text>
</comment>
<evidence type="ECO:0000313" key="7">
    <source>
        <dbReference type="EMBL" id="MDN8597855.1"/>
    </source>
</evidence>
<dbReference type="RefSeq" id="WP_276292269.1">
    <property type="nucleotide sequence ID" value="NZ_CP119862.1"/>
</dbReference>
<name>A0ABT8PNF4_9ENTR</name>
<gene>
    <name evidence="7" type="primary">nfsA</name>
    <name evidence="7" type="ORF">Q0A17_00245</name>
</gene>
<dbReference type="Pfam" id="PF00881">
    <property type="entry name" value="Nitroreductase"/>
    <property type="match status" value="1"/>
</dbReference>
<dbReference type="PANTHER" id="PTHR43425:SF2">
    <property type="entry name" value="OXYGEN-INSENSITIVE NADPH NITROREDUCTASE"/>
    <property type="match status" value="1"/>
</dbReference>
<dbReference type="Gene3D" id="3.40.109.10">
    <property type="entry name" value="NADH Oxidase"/>
    <property type="match status" value="1"/>
</dbReference>
<keyword evidence="2 5" id="KW-0285">Flavoprotein</keyword>
<keyword evidence="4 5" id="KW-0560">Oxidoreductase</keyword>
<reference evidence="7 8" key="1">
    <citation type="submission" date="2023-07" db="EMBL/GenBank/DDBJ databases">
        <title>Citrobacter selenititolerans sp. nov., isolated from seleniferous soil.</title>
        <authorList>
            <person name="Zhang S."/>
            <person name="Li K."/>
            <person name="Peng J."/>
            <person name="Wang H."/>
            <person name="Sun J."/>
            <person name="Guo Y."/>
        </authorList>
    </citation>
    <scope>NUCLEOTIDE SEQUENCE [LARGE SCALE GENOMIC DNA]</scope>
    <source>
        <strain evidence="7 8">S2-9</strain>
    </source>
</reference>
<evidence type="ECO:0000313" key="8">
    <source>
        <dbReference type="Proteomes" id="UP001174867"/>
    </source>
</evidence>
<keyword evidence="3 5" id="KW-0288">FMN</keyword>
<accession>A0ABT8PNF4</accession>
<sequence length="240" mass="26738">MTPTIDLLRGHRSIRHFADEAISDAQREAIIAAAQGTSSSSFLQCSSIIRITDKTMREALVSLTGGQKHVAQAAEFWVFCADFNRHLQICPDAQLGLAEQLLLGVVDTAMMAQNALTAAESLGLGGVFIGGLRNNIEAVTEMLKLPKHVLPLFGLCLGWPADNPGIKPRLPAGLIVHENHYQPMDASLLARYDEQIAHYYQTRDSNARRDTWSDHIRRTIIKENRPFILEYLHKQGWATR</sequence>
<evidence type="ECO:0000256" key="2">
    <source>
        <dbReference type="ARBA" id="ARBA00022630"/>
    </source>
</evidence>
<dbReference type="InterPro" id="IPR000415">
    <property type="entry name" value="Nitroreductase-like"/>
</dbReference>
<dbReference type="SUPFAM" id="SSF55469">
    <property type="entry name" value="FMN-dependent nitroreductase-like"/>
    <property type="match status" value="1"/>
</dbReference>
<dbReference type="NCBIfam" id="NF008033">
    <property type="entry name" value="PRK10765.1"/>
    <property type="match status" value="1"/>
</dbReference>
<keyword evidence="5" id="KW-0521">NADP</keyword>
<dbReference type="PIRSF" id="PIRSF005426">
    <property type="entry name" value="Frp"/>
    <property type="match status" value="1"/>
</dbReference>